<name>A0A401SGG3_CHIPU</name>
<proteinExistence type="predicted"/>
<dbReference type="InterPro" id="IPR050143">
    <property type="entry name" value="TRIM/RBCC"/>
</dbReference>
<evidence type="ECO:0000259" key="1">
    <source>
        <dbReference type="PROSITE" id="PS50188"/>
    </source>
</evidence>
<dbReference type="EMBL" id="BEZZ01000250">
    <property type="protein sequence ID" value="GCC29430.1"/>
    <property type="molecule type" value="Genomic_DNA"/>
</dbReference>
<dbReference type="SMART" id="SM00449">
    <property type="entry name" value="SPRY"/>
    <property type="match status" value="1"/>
</dbReference>
<organism evidence="2 3">
    <name type="scientific">Chiloscyllium punctatum</name>
    <name type="common">Brownbanded bambooshark</name>
    <name type="synonym">Hemiscyllium punctatum</name>
    <dbReference type="NCBI Taxonomy" id="137246"/>
    <lineage>
        <taxon>Eukaryota</taxon>
        <taxon>Metazoa</taxon>
        <taxon>Chordata</taxon>
        <taxon>Craniata</taxon>
        <taxon>Vertebrata</taxon>
        <taxon>Chondrichthyes</taxon>
        <taxon>Elasmobranchii</taxon>
        <taxon>Galeomorphii</taxon>
        <taxon>Galeoidea</taxon>
        <taxon>Orectolobiformes</taxon>
        <taxon>Hemiscylliidae</taxon>
        <taxon>Chiloscyllium</taxon>
    </lineage>
</organism>
<dbReference type="InterPro" id="IPR013320">
    <property type="entry name" value="ConA-like_dom_sf"/>
</dbReference>
<dbReference type="PANTHER" id="PTHR24103">
    <property type="entry name" value="E3 UBIQUITIN-PROTEIN LIGASE TRIM"/>
    <property type="match status" value="1"/>
</dbReference>
<dbReference type="InterPro" id="IPR001870">
    <property type="entry name" value="B30.2/SPRY"/>
</dbReference>
<dbReference type="InterPro" id="IPR003879">
    <property type="entry name" value="Butyrophylin_SPRY"/>
</dbReference>
<dbReference type="PROSITE" id="PS50188">
    <property type="entry name" value="B302_SPRY"/>
    <property type="match status" value="1"/>
</dbReference>
<protein>
    <recommendedName>
        <fullName evidence="1">B30.2/SPRY domain-containing protein</fullName>
    </recommendedName>
</protein>
<dbReference type="InterPro" id="IPR003877">
    <property type="entry name" value="SPRY_dom"/>
</dbReference>
<dbReference type="Pfam" id="PF00622">
    <property type="entry name" value="SPRY"/>
    <property type="match status" value="1"/>
</dbReference>
<feature type="domain" description="B30.2/SPRY" evidence="1">
    <location>
        <begin position="6"/>
        <end position="197"/>
    </location>
</feature>
<reference evidence="2 3" key="1">
    <citation type="journal article" date="2018" name="Nat. Ecol. Evol.">
        <title>Shark genomes provide insights into elasmobranch evolution and the origin of vertebrates.</title>
        <authorList>
            <person name="Hara Y"/>
            <person name="Yamaguchi K"/>
            <person name="Onimaru K"/>
            <person name="Kadota M"/>
            <person name="Koyanagi M"/>
            <person name="Keeley SD"/>
            <person name="Tatsumi K"/>
            <person name="Tanaka K"/>
            <person name="Motone F"/>
            <person name="Kageyama Y"/>
            <person name="Nozu R"/>
            <person name="Adachi N"/>
            <person name="Nishimura O"/>
            <person name="Nakagawa R"/>
            <person name="Tanegashima C"/>
            <person name="Kiyatake I"/>
            <person name="Matsumoto R"/>
            <person name="Murakumo K"/>
            <person name="Nishida K"/>
            <person name="Terakita A"/>
            <person name="Kuratani S"/>
            <person name="Sato K"/>
            <person name="Hyodo S Kuraku.S."/>
        </authorList>
    </citation>
    <scope>NUCLEOTIDE SEQUENCE [LARGE SCALE GENOMIC DNA]</scope>
</reference>
<dbReference type="Proteomes" id="UP000287033">
    <property type="component" value="Unassembled WGS sequence"/>
</dbReference>
<keyword evidence="3" id="KW-1185">Reference proteome</keyword>
<dbReference type="SUPFAM" id="SSF49899">
    <property type="entry name" value="Concanavalin A-like lectins/glucanases"/>
    <property type="match status" value="1"/>
</dbReference>
<comment type="caution">
    <text evidence="2">The sequence shown here is derived from an EMBL/GenBank/DDBJ whole genome shotgun (WGS) entry which is preliminary data.</text>
</comment>
<dbReference type="OMA" id="SDTWSVW"/>
<dbReference type="STRING" id="137246.A0A401SGG3"/>
<sequence>MDLKGFQQHGHSSWRLRLCFVFAVEVLLDEYTADPRFSLSKDRSSIRWDRAAGQGGPHLWKKHSDTWSVWGKEGYTSGRKYWLVSVSPNTVWSVGLARQHVSLGQWKRPSPQEGYWTVMLWNFKPGGQQVRTLGNLIVVVQLSKVGIYLNYEEGRVSFYNPEDSSHLYTYKTILTGRIFPVFRLWVGSFQQATLIIL</sequence>
<dbReference type="OrthoDB" id="9941761at2759"/>
<evidence type="ECO:0000313" key="2">
    <source>
        <dbReference type="EMBL" id="GCC29430.1"/>
    </source>
</evidence>
<dbReference type="PRINTS" id="PR01407">
    <property type="entry name" value="BUTYPHLNCDUF"/>
</dbReference>
<gene>
    <name evidence="2" type="ORF">chiPu_0007872</name>
</gene>
<dbReference type="Gene3D" id="2.60.120.920">
    <property type="match status" value="1"/>
</dbReference>
<dbReference type="AlphaFoldDB" id="A0A401SGG3"/>
<dbReference type="InterPro" id="IPR043136">
    <property type="entry name" value="B30.2/SPRY_sf"/>
</dbReference>
<evidence type="ECO:0000313" key="3">
    <source>
        <dbReference type="Proteomes" id="UP000287033"/>
    </source>
</evidence>
<accession>A0A401SGG3</accession>